<dbReference type="PANTHER" id="PTHR45527:SF1">
    <property type="entry name" value="FATTY ACID SYNTHASE"/>
    <property type="match status" value="1"/>
</dbReference>
<feature type="domain" description="Condensation" evidence="2">
    <location>
        <begin position="21"/>
        <end position="453"/>
    </location>
</feature>
<dbReference type="SUPFAM" id="SSF52777">
    <property type="entry name" value="CoA-dependent acyltransferases"/>
    <property type="match status" value="2"/>
</dbReference>
<evidence type="ECO:0000313" key="3">
    <source>
        <dbReference type="EMBL" id="KXG51505.1"/>
    </source>
</evidence>
<dbReference type="OMA" id="RHETFRT"/>
<dbReference type="Gene3D" id="3.30.559.10">
    <property type="entry name" value="Chloramphenicol acetyltransferase-like domain"/>
    <property type="match status" value="1"/>
</dbReference>
<dbReference type="Gene3D" id="3.30.559.30">
    <property type="entry name" value="Nonribosomal peptide synthetase, condensation domain"/>
    <property type="match status" value="1"/>
</dbReference>
<accession>A0A135LRA7</accession>
<evidence type="ECO:0000259" key="2">
    <source>
        <dbReference type="Pfam" id="PF00668"/>
    </source>
</evidence>
<dbReference type="RefSeq" id="XP_040650041.1">
    <property type="nucleotide sequence ID" value="XM_040796611.1"/>
</dbReference>
<dbReference type="AlphaFoldDB" id="A0A135LRA7"/>
<feature type="compositionally biased region" description="Polar residues" evidence="1">
    <location>
        <begin position="501"/>
        <end position="512"/>
    </location>
</feature>
<dbReference type="CDD" id="cd19531">
    <property type="entry name" value="LCL_NRPS-like"/>
    <property type="match status" value="1"/>
</dbReference>
<proteinExistence type="predicted"/>
<dbReference type="EMBL" id="LHQR01000029">
    <property type="protein sequence ID" value="KXG51505.1"/>
    <property type="molecule type" value="Genomic_DNA"/>
</dbReference>
<dbReference type="GO" id="GO:0009366">
    <property type="term" value="C:enterobactin synthetase complex"/>
    <property type="evidence" value="ECO:0007669"/>
    <property type="project" value="TreeGrafter"/>
</dbReference>
<dbReference type="GO" id="GO:0043041">
    <property type="term" value="P:amino acid activation for nonribosomal peptide biosynthetic process"/>
    <property type="evidence" value="ECO:0007669"/>
    <property type="project" value="TreeGrafter"/>
</dbReference>
<dbReference type="GO" id="GO:0047527">
    <property type="term" value="F:2,3-dihydroxybenzoate-serine ligase activity"/>
    <property type="evidence" value="ECO:0007669"/>
    <property type="project" value="TreeGrafter"/>
</dbReference>
<sequence length="529" mass="59513">MKNGEVAQGPIPKREHRGPVGLSYAQGRLWFMEQLVRGSSWYVMPFAARLLGPLKLDALDAALRALEQRHETLRTTFEETDGVGVQIVHTRFFEGLRIIDVAAEKDGSYVQPLQREQETPFNLASEAGVRVCLLRLGQDDHILSFVLHHIISDGWSIDVLRKELGQFYAAALRGEDPLLRVNPLPIQYRDFAVWQKQEDQLAEQQKQLEYWMKQLEGSSPAELFTDRTRPEVLSGEASAVPFTIDVELYESLRAFCKTHKVTTFVVLLAAFRATHYRLTGAEDACIGTPIANRNRPELKNLVGFFVNTQCMRITVEDDTFEGLVQQVHMTKLAAIANQDVPFERIVSALLPGSRDTSRNPLVQIMLVVHSQMDIGRIQLEGLKDKLVPRVATTRFDVEFHFVKRSDSLSGTLLFSTQLFDAESIHGLLAVFHETLRRGLEDPHTPIATMQLTDGLGELRTKGHLQIDRTEYPRESSVVDIFREQVAAFPDAIAVKDSSSQLTSGAFPQSRSLPSCRRDAARRLQPSSVS</sequence>
<organism evidence="3 4">
    <name type="scientific">Penicillium patulum</name>
    <name type="common">Penicillium griseofulvum</name>
    <dbReference type="NCBI Taxonomy" id="5078"/>
    <lineage>
        <taxon>Eukaryota</taxon>
        <taxon>Fungi</taxon>
        <taxon>Dikarya</taxon>
        <taxon>Ascomycota</taxon>
        <taxon>Pezizomycotina</taxon>
        <taxon>Eurotiomycetes</taxon>
        <taxon>Eurotiomycetidae</taxon>
        <taxon>Eurotiales</taxon>
        <taxon>Aspergillaceae</taxon>
        <taxon>Penicillium</taxon>
    </lineage>
</organism>
<dbReference type="PANTHER" id="PTHR45527">
    <property type="entry name" value="NONRIBOSOMAL PEPTIDE SYNTHETASE"/>
    <property type="match status" value="1"/>
</dbReference>
<keyword evidence="4" id="KW-1185">Reference proteome</keyword>
<dbReference type="STRING" id="5078.A0A135LRA7"/>
<dbReference type="OrthoDB" id="416786at2759"/>
<dbReference type="InterPro" id="IPR001242">
    <property type="entry name" value="Condensation_dom"/>
</dbReference>
<evidence type="ECO:0000256" key="1">
    <source>
        <dbReference type="SAM" id="MobiDB-lite"/>
    </source>
</evidence>
<feature type="region of interest" description="Disordered" evidence="1">
    <location>
        <begin position="501"/>
        <end position="529"/>
    </location>
</feature>
<protein>
    <recommendedName>
        <fullName evidence="2">Condensation domain-containing protein</fullName>
    </recommendedName>
</protein>
<dbReference type="Proteomes" id="UP000070168">
    <property type="component" value="Unassembled WGS sequence"/>
</dbReference>
<reference evidence="3 4" key="1">
    <citation type="journal article" date="2016" name="BMC Genomics">
        <title>Genome sequencing and secondary metabolism of the postharvest pathogen Penicillium griseofulvum.</title>
        <authorList>
            <person name="Banani H."/>
            <person name="Marcet-Houben M."/>
            <person name="Ballester A.R."/>
            <person name="Abbruscato P."/>
            <person name="Gonzalez-Candelas L."/>
            <person name="Gabaldon T."/>
            <person name="Spadaro D."/>
        </authorList>
    </citation>
    <scope>NUCLEOTIDE SEQUENCE [LARGE SCALE GENOMIC DNA]</scope>
    <source>
        <strain evidence="3 4">PG3</strain>
    </source>
</reference>
<dbReference type="InterPro" id="IPR023213">
    <property type="entry name" value="CAT-like_dom_sf"/>
</dbReference>
<dbReference type="GeneID" id="63711911"/>
<dbReference type="GO" id="GO:0005829">
    <property type="term" value="C:cytosol"/>
    <property type="evidence" value="ECO:0007669"/>
    <property type="project" value="TreeGrafter"/>
</dbReference>
<gene>
    <name evidence="3" type="ORF">PGRI_088980</name>
</gene>
<name>A0A135LRA7_PENPA</name>
<evidence type="ECO:0000313" key="4">
    <source>
        <dbReference type="Proteomes" id="UP000070168"/>
    </source>
</evidence>
<dbReference type="GO" id="GO:0009239">
    <property type="term" value="P:enterobactin biosynthetic process"/>
    <property type="evidence" value="ECO:0007669"/>
    <property type="project" value="TreeGrafter"/>
</dbReference>
<comment type="caution">
    <text evidence="3">The sequence shown here is derived from an EMBL/GenBank/DDBJ whole genome shotgun (WGS) entry which is preliminary data.</text>
</comment>
<dbReference type="GO" id="GO:0031177">
    <property type="term" value="F:phosphopantetheine binding"/>
    <property type="evidence" value="ECO:0007669"/>
    <property type="project" value="TreeGrafter"/>
</dbReference>
<dbReference type="Pfam" id="PF00668">
    <property type="entry name" value="Condensation"/>
    <property type="match status" value="1"/>
</dbReference>